<dbReference type="Gene3D" id="3.40.50.720">
    <property type="entry name" value="NAD(P)-binding Rossmann-like Domain"/>
    <property type="match status" value="1"/>
</dbReference>
<evidence type="ECO:0000259" key="1">
    <source>
        <dbReference type="SMART" id="SM00881"/>
    </source>
</evidence>
<feature type="domain" description="CoA-binding" evidence="1">
    <location>
        <begin position="15"/>
        <end position="110"/>
    </location>
</feature>
<dbReference type="InterPro" id="IPR003781">
    <property type="entry name" value="CoA-bd"/>
</dbReference>
<dbReference type="InterPro" id="IPR036291">
    <property type="entry name" value="NAD(P)-bd_dom_sf"/>
</dbReference>
<dbReference type="SMART" id="SM00881">
    <property type="entry name" value="CoA_binding"/>
    <property type="match status" value="1"/>
</dbReference>
<sequence length="141" mass="15081">MTSLYGEAADITRVLDDASLWFVVGLGNNPDRVAFEVSAALQARGKRIIPIYPRAEMVHGEQGYATIAEAVAAVGVPDVVDVFVRSDRAGEFADQAIAAGAGAVWFQLGVVDESAAQRVVDSGATMIMDTCPLIEWRRRGQ</sequence>
<dbReference type="Pfam" id="PF13380">
    <property type="entry name" value="CoA_binding_2"/>
    <property type="match status" value="1"/>
</dbReference>
<protein>
    <submittedName>
        <fullName evidence="3">Unannotated protein</fullName>
    </submittedName>
</protein>
<dbReference type="SUPFAM" id="SSF51735">
    <property type="entry name" value="NAD(P)-binding Rossmann-fold domains"/>
    <property type="match status" value="1"/>
</dbReference>
<gene>
    <name evidence="2" type="ORF">UFOPK2810_00997</name>
    <name evidence="3" type="ORF">UFOPK3957_00762</name>
</gene>
<dbReference type="PANTHER" id="PTHR33303:SF2">
    <property type="entry name" value="COA-BINDING DOMAIN-CONTAINING PROTEIN"/>
    <property type="match status" value="1"/>
</dbReference>
<evidence type="ECO:0000313" key="3">
    <source>
        <dbReference type="EMBL" id="CAB4986598.1"/>
    </source>
</evidence>
<proteinExistence type="predicted"/>
<organism evidence="3">
    <name type="scientific">freshwater metagenome</name>
    <dbReference type="NCBI Taxonomy" id="449393"/>
    <lineage>
        <taxon>unclassified sequences</taxon>
        <taxon>metagenomes</taxon>
        <taxon>ecological metagenomes</taxon>
    </lineage>
</organism>
<evidence type="ECO:0000313" key="2">
    <source>
        <dbReference type="EMBL" id="CAB4754581.1"/>
    </source>
</evidence>
<dbReference type="PANTHER" id="PTHR33303">
    <property type="entry name" value="CYTOPLASMIC PROTEIN-RELATED"/>
    <property type="match status" value="1"/>
</dbReference>
<dbReference type="EMBL" id="CAEZYZ010000161">
    <property type="protein sequence ID" value="CAB4754581.1"/>
    <property type="molecule type" value="Genomic_DNA"/>
</dbReference>
<dbReference type="AlphaFoldDB" id="A0A6J7N359"/>
<name>A0A6J7N359_9ZZZZ</name>
<dbReference type="EMBL" id="CAFBOM010000111">
    <property type="protein sequence ID" value="CAB4986598.1"/>
    <property type="molecule type" value="Genomic_DNA"/>
</dbReference>
<reference evidence="3" key="1">
    <citation type="submission" date="2020-05" db="EMBL/GenBank/DDBJ databases">
        <authorList>
            <person name="Chiriac C."/>
            <person name="Salcher M."/>
            <person name="Ghai R."/>
            <person name="Kavagutti S V."/>
        </authorList>
    </citation>
    <scope>NUCLEOTIDE SEQUENCE</scope>
</reference>
<accession>A0A6J7N359</accession>